<dbReference type="PANTHER" id="PTHR24365">
    <property type="entry name" value="TOLL-LIKE RECEPTOR"/>
    <property type="match status" value="1"/>
</dbReference>
<accession>A0A162XJJ3</accession>
<comment type="subcellular location">
    <subcellularLocation>
        <location evidence="1">Membrane</location>
    </subcellularLocation>
</comment>
<evidence type="ECO:0000313" key="7">
    <source>
        <dbReference type="EMBL" id="KZS38673.1"/>
    </source>
</evidence>
<evidence type="ECO:0000256" key="4">
    <source>
        <dbReference type="ARBA" id="ARBA00022989"/>
    </source>
</evidence>
<dbReference type="GO" id="GO:0005886">
    <property type="term" value="C:plasma membrane"/>
    <property type="evidence" value="ECO:0007669"/>
    <property type="project" value="TreeGrafter"/>
</dbReference>
<dbReference type="InterPro" id="IPR043472">
    <property type="entry name" value="Macro_dom-like"/>
</dbReference>
<keyword evidence="8" id="KW-1185">Reference proteome</keyword>
<comment type="caution">
    <text evidence="7">The sequence shown here is derived from an EMBL/GenBank/DDBJ whole genome shotgun (WGS) entry which is preliminary data.</text>
</comment>
<reference evidence="7 8" key="1">
    <citation type="submission" date="2016-01" db="EMBL/GenBank/DDBJ databases">
        <title>The draft genome sequence of Aquimarina sp. RZW4-3-2.</title>
        <authorList>
            <person name="Wang Y."/>
        </authorList>
    </citation>
    <scope>NUCLEOTIDE SEQUENCE [LARGE SCALE GENOMIC DNA]</scope>
    <source>
        <strain evidence="7 8">RZW4-3-2</strain>
    </source>
</reference>
<dbReference type="Pfam" id="PF13676">
    <property type="entry name" value="TIR_2"/>
    <property type="match status" value="1"/>
</dbReference>
<dbReference type="SUPFAM" id="SSF52949">
    <property type="entry name" value="Macro domain-like"/>
    <property type="match status" value="1"/>
</dbReference>
<sequence>MELVSELKLSEKKSLQLFKGDLTNISDDHKVDFLVLSAFPDNYSPTTTSLIGGLHRKGLSIEKLSKNKELDLRAFSHCWISKEIDYPNTKRILCFEPIPHTNPYSQIAEIFQSLTFISKSHSIKTIAMPLLMTGDQNYSEELVVKELVNTSLLWLEKTPFETIKIVEIDESKVNSLKLLFSQKKKINTGQLPKAPAPPYDFFVSYSRKNTKEVEIIKNVLGEKFNLFIDTEDIDIGTNWLDKLNTSMANSKRFIVCLSDAFVQSKFCKYEYSFCNLKFITEGSDTVLPIYLYSADLPFEMSILNFFNAREGDTEKINEFCQMILSKYN</sequence>
<keyword evidence="5" id="KW-0472">Membrane</keyword>
<dbReference type="InterPro" id="IPR035897">
    <property type="entry name" value="Toll_tir_struct_dom_sf"/>
</dbReference>
<evidence type="ECO:0000259" key="6">
    <source>
        <dbReference type="PROSITE" id="PS50104"/>
    </source>
</evidence>
<dbReference type="GO" id="GO:0038023">
    <property type="term" value="F:signaling receptor activity"/>
    <property type="evidence" value="ECO:0007669"/>
    <property type="project" value="TreeGrafter"/>
</dbReference>
<dbReference type="Proteomes" id="UP000076715">
    <property type="component" value="Unassembled WGS sequence"/>
</dbReference>
<feature type="domain" description="TIR" evidence="6">
    <location>
        <begin position="197"/>
        <end position="327"/>
    </location>
</feature>
<gene>
    <name evidence="7" type="ORF">AWE51_13865</name>
</gene>
<proteinExistence type="predicted"/>
<dbReference type="OrthoDB" id="650287at2"/>
<keyword evidence="3" id="KW-0732">Signal</keyword>
<evidence type="ECO:0000256" key="5">
    <source>
        <dbReference type="ARBA" id="ARBA00023136"/>
    </source>
</evidence>
<keyword evidence="4" id="KW-1133">Transmembrane helix</keyword>
<dbReference type="PROSITE" id="PS50104">
    <property type="entry name" value="TIR"/>
    <property type="match status" value="1"/>
</dbReference>
<protein>
    <recommendedName>
        <fullName evidence="6">TIR domain-containing protein</fullName>
    </recommendedName>
</protein>
<dbReference type="STRING" id="1642818.AWE51_13865"/>
<dbReference type="SUPFAM" id="SSF52200">
    <property type="entry name" value="Toll/Interleukin receptor TIR domain"/>
    <property type="match status" value="1"/>
</dbReference>
<evidence type="ECO:0000313" key="8">
    <source>
        <dbReference type="Proteomes" id="UP000076715"/>
    </source>
</evidence>
<dbReference type="Gene3D" id="3.40.50.10140">
    <property type="entry name" value="Toll/interleukin-1 receptor homology (TIR) domain"/>
    <property type="match status" value="1"/>
</dbReference>
<name>A0A162XJJ3_9FLAO</name>
<dbReference type="InterPro" id="IPR000157">
    <property type="entry name" value="TIR_dom"/>
</dbReference>
<evidence type="ECO:0000256" key="1">
    <source>
        <dbReference type="ARBA" id="ARBA00004370"/>
    </source>
</evidence>
<organism evidence="7 8">
    <name type="scientific">Aquimarina aggregata</name>
    <dbReference type="NCBI Taxonomy" id="1642818"/>
    <lineage>
        <taxon>Bacteria</taxon>
        <taxon>Pseudomonadati</taxon>
        <taxon>Bacteroidota</taxon>
        <taxon>Flavobacteriia</taxon>
        <taxon>Flavobacteriales</taxon>
        <taxon>Flavobacteriaceae</taxon>
        <taxon>Aquimarina</taxon>
    </lineage>
</organism>
<evidence type="ECO:0000256" key="2">
    <source>
        <dbReference type="ARBA" id="ARBA00022692"/>
    </source>
</evidence>
<dbReference type="PANTHER" id="PTHR24365:SF530">
    <property type="entry name" value="MSTPROX-RELATED"/>
    <property type="match status" value="1"/>
</dbReference>
<evidence type="ECO:0000256" key="3">
    <source>
        <dbReference type="ARBA" id="ARBA00022729"/>
    </source>
</evidence>
<dbReference type="AlphaFoldDB" id="A0A162XJJ3"/>
<dbReference type="RefSeq" id="WP_066318238.1">
    <property type="nucleotide sequence ID" value="NZ_CANLSS010000004.1"/>
</dbReference>
<dbReference type="GO" id="GO:0007165">
    <property type="term" value="P:signal transduction"/>
    <property type="evidence" value="ECO:0007669"/>
    <property type="project" value="InterPro"/>
</dbReference>
<dbReference type="EMBL" id="LQRT01000046">
    <property type="protein sequence ID" value="KZS38673.1"/>
    <property type="molecule type" value="Genomic_DNA"/>
</dbReference>
<keyword evidence="2" id="KW-0812">Transmembrane</keyword>
<dbReference type="Gene3D" id="3.40.220.10">
    <property type="entry name" value="Leucine Aminopeptidase, subunit E, domain 1"/>
    <property type="match status" value="1"/>
</dbReference>